<dbReference type="GO" id="GO:0034220">
    <property type="term" value="P:monoatomic ion transmembrane transport"/>
    <property type="evidence" value="ECO:0007669"/>
    <property type="project" value="UniProtKB-KW"/>
</dbReference>
<sequence>MLPSTLQESSAMEKALLAKFKENVLSIPKSYIKLGKDDPRRITHSLKVALAITLVSFIYYEQHLYDRFGVNGIWAVITVVVVFDFTAGATLSRGLNRGLATFLGGALGFGAVSLARRIGHICDTQPAECFHGQNKIAEGIVIGISVFVIAAGATFTRFFPTIKARYDYGVMIFILTFSLVTDYGFRVDSVENDFQVAWERLSTVLIGGAACIIISICIFPVWAGEDLHNSVASNLEKLSNYLEAFGSVCFESSKHGGTVVIKKDESFLQGYKSVLSSKGKEEMLANLARWEPGHGRFRLFYPWKQYLKIGDLARECASSIEAMNPYVDSDFQQSPGFQSKIQESCKKMSAESSKALRELATAIKTMTEPSSASPYLENSKSAMKHLTTALKDFSFESTDLLAILQAATVASILVEIIKCMEKISKAVHELSELARFKNAEPTVSCKKLHQLFINPSFEGDGKLNMGNKTIHIINLLPRQENNKSITN</sequence>
<keyword evidence="11" id="KW-1185">Reference proteome</keyword>
<keyword evidence="5 9" id="KW-1133">Transmembrane helix</keyword>
<evidence type="ECO:0000256" key="3">
    <source>
        <dbReference type="ARBA" id="ARBA00022448"/>
    </source>
</evidence>
<feature type="transmembrane region" description="Helical" evidence="9">
    <location>
        <begin position="166"/>
        <end position="185"/>
    </location>
</feature>
<feature type="transmembrane region" description="Helical" evidence="9">
    <location>
        <begin position="42"/>
        <end position="60"/>
    </location>
</feature>
<dbReference type="AlphaFoldDB" id="A0AAV5MVH3"/>
<keyword evidence="3" id="KW-0813">Transport</keyword>
<dbReference type="Proteomes" id="UP001054252">
    <property type="component" value="Unassembled WGS sequence"/>
</dbReference>
<comment type="subcellular location">
    <subcellularLocation>
        <location evidence="1">Membrane</location>
        <topology evidence="1">Multi-pass membrane protein</topology>
    </subcellularLocation>
</comment>
<gene>
    <name evidence="10" type="ORF">SLEP1_g59529</name>
</gene>
<evidence type="ECO:0000256" key="6">
    <source>
        <dbReference type="ARBA" id="ARBA00023065"/>
    </source>
</evidence>
<reference evidence="10 11" key="1">
    <citation type="journal article" date="2021" name="Commun. Biol.">
        <title>The genome of Shorea leprosula (Dipterocarpaceae) highlights the ecological relevance of drought in aseasonal tropical rainforests.</title>
        <authorList>
            <person name="Ng K.K.S."/>
            <person name="Kobayashi M.J."/>
            <person name="Fawcett J.A."/>
            <person name="Hatakeyama M."/>
            <person name="Paape T."/>
            <person name="Ng C.H."/>
            <person name="Ang C.C."/>
            <person name="Tnah L.H."/>
            <person name="Lee C.T."/>
            <person name="Nishiyama T."/>
            <person name="Sese J."/>
            <person name="O'Brien M.J."/>
            <person name="Copetti D."/>
            <person name="Mohd Noor M.I."/>
            <person name="Ong R.C."/>
            <person name="Putra M."/>
            <person name="Sireger I.Z."/>
            <person name="Indrioko S."/>
            <person name="Kosugi Y."/>
            <person name="Izuno A."/>
            <person name="Isagi Y."/>
            <person name="Lee S.L."/>
            <person name="Shimizu K.K."/>
        </authorList>
    </citation>
    <scope>NUCLEOTIDE SEQUENCE [LARGE SCALE GENOMIC DNA]</scope>
    <source>
        <strain evidence="10">214</strain>
    </source>
</reference>
<protein>
    <recommendedName>
        <fullName evidence="12">Aluminum-activated malate transporter</fullName>
    </recommendedName>
</protein>
<evidence type="ECO:0000256" key="4">
    <source>
        <dbReference type="ARBA" id="ARBA00022692"/>
    </source>
</evidence>
<accession>A0AAV5MVH3</accession>
<evidence type="ECO:0008006" key="12">
    <source>
        <dbReference type="Google" id="ProtNLM"/>
    </source>
</evidence>
<keyword evidence="8" id="KW-0407">Ion channel</keyword>
<organism evidence="10 11">
    <name type="scientific">Rubroshorea leprosula</name>
    <dbReference type="NCBI Taxonomy" id="152421"/>
    <lineage>
        <taxon>Eukaryota</taxon>
        <taxon>Viridiplantae</taxon>
        <taxon>Streptophyta</taxon>
        <taxon>Embryophyta</taxon>
        <taxon>Tracheophyta</taxon>
        <taxon>Spermatophyta</taxon>
        <taxon>Magnoliopsida</taxon>
        <taxon>eudicotyledons</taxon>
        <taxon>Gunneridae</taxon>
        <taxon>Pentapetalae</taxon>
        <taxon>rosids</taxon>
        <taxon>malvids</taxon>
        <taxon>Malvales</taxon>
        <taxon>Dipterocarpaceae</taxon>
        <taxon>Rubroshorea</taxon>
    </lineage>
</organism>
<evidence type="ECO:0000313" key="11">
    <source>
        <dbReference type="Proteomes" id="UP001054252"/>
    </source>
</evidence>
<dbReference type="GO" id="GO:0015743">
    <property type="term" value="P:malate transport"/>
    <property type="evidence" value="ECO:0007669"/>
    <property type="project" value="InterPro"/>
</dbReference>
<evidence type="ECO:0000313" key="10">
    <source>
        <dbReference type="EMBL" id="GKV52979.1"/>
    </source>
</evidence>
<keyword evidence="4 9" id="KW-0812">Transmembrane</keyword>
<evidence type="ECO:0000256" key="2">
    <source>
        <dbReference type="ARBA" id="ARBA00007079"/>
    </source>
</evidence>
<evidence type="ECO:0000256" key="9">
    <source>
        <dbReference type="SAM" id="Phobius"/>
    </source>
</evidence>
<dbReference type="EMBL" id="BPVZ01000976">
    <property type="protein sequence ID" value="GKV52979.1"/>
    <property type="molecule type" value="Genomic_DNA"/>
</dbReference>
<feature type="transmembrane region" description="Helical" evidence="9">
    <location>
        <begin position="139"/>
        <end position="159"/>
    </location>
</feature>
<evidence type="ECO:0000256" key="8">
    <source>
        <dbReference type="ARBA" id="ARBA00023303"/>
    </source>
</evidence>
<dbReference type="InterPro" id="IPR020966">
    <property type="entry name" value="ALMT"/>
</dbReference>
<keyword evidence="7 9" id="KW-0472">Membrane</keyword>
<evidence type="ECO:0000256" key="7">
    <source>
        <dbReference type="ARBA" id="ARBA00023136"/>
    </source>
</evidence>
<feature type="transmembrane region" description="Helical" evidence="9">
    <location>
        <begin position="72"/>
        <end position="91"/>
    </location>
</feature>
<feature type="transmembrane region" description="Helical" evidence="9">
    <location>
        <begin position="205"/>
        <end position="223"/>
    </location>
</feature>
<name>A0AAV5MVH3_9ROSI</name>
<dbReference type="GO" id="GO:0016020">
    <property type="term" value="C:membrane"/>
    <property type="evidence" value="ECO:0007669"/>
    <property type="project" value="UniProtKB-SubCell"/>
</dbReference>
<proteinExistence type="inferred from homology"/>
<keyword evidence="6" id="KW-0406">Ion transport</keyword>
<comment type="caution">
    <text evidence="10">The sequence shown here is derived from an EMBL/GenBank/DDBJ whole genome shotgun (WGS) entry which is preliminary data.</text>
</comment>
<evidence type="ECO:0000256" key="1">
    <source>
        <dbReference type="ARBA" id="ARBA00004141"/>
    </source>
</evidence>
<evidence type="ECO:0000256" key="5">
    <source>
        <dbReference type="ARBA" id="ARBA00022989"/>
    </source>
</evidence>
<feature type="transmembrane region" description="Helical" evidence="9">
    <location>
        <begin position="98"/>
        <end position="119"/>
    </location>
</feature>
<comment type="similarity">
    <text evidence="2">Belongs to the aromatic acid exporter (TC 2.A.85) family.</text>
</comment>
<dbReference type="Pfam" id="PF11744">
    <property type="entry name" value="ALMT"/>
    <property type="match status" value="1"/>
</dbReference>
<dbReference type="PANTHER" id="PTHR31086">
    <property type="entry name" value="ALUMINUM-ACTIVATED MALATE TRANSPORTER 10"/>
    <property type="match status" value="1"/>
</dbReference>